<dbReference type="Proteomes" id="UP000472276">
    <property type="component" value="Unassembled WGS sequence"/>
</dbReference>
<evidence type="ECO:0000256" key="12">
    <source>
        <dbReference type="RuleBase" id="RU366009"/>
    </source>
</evidence>
<dbReference type="EC" id="3.5.4.3" evidence="4 12"/>
<dbReference type="Ensembl" id="ENSOABT00000044334.2">
    <property type="protein sequence ID" value="ENSOABP00000043185.2"/>
    <property type="gene ID" value="ENSOABG00000019457.2"/>
</dbReference>
<dbReference type="OMA" id="CVHMNDS"/>
<proteinExistence type="inferred from homology"/>
<evidence type="ECO:0000256" key="1">
    <source>
        <dbReference type="ARBA" id="ARBA00004984"/>
    </source>
</evidence>
<keyword evidence="7 12" id="KW-0479">Metal-binding</keyword>
<evidence type="ECO:0000256" key="3">
    <source>
        <dbReference type="ARBA" id="ARBA00011738"/>
    </source>
</evidence>
<dbReference type="InterPro" id="IPR006680">
    <property type="entry name" value="Amidohydro-rel"/>
</dbReference>
<evidence type="ECO:0000313" key="15">
    <source>
        <dbReference type="Proteomes" id="UP000472276"/>
    </source>
</evidence>
<keyword evidence="6" id="KW-0597">Phosphoprotein</keyword>
<evidence type="ECO:0000256" key="9">
    <source>
        <dbReference type="ARBA" id="ARBA00022833"/>
    </source>
</evidence>
<dbReference type="AlphaFoldDB" id="A0A668UT80"/>
<comment type="function">
    <text evidence="10 12">Catalyzes the hydrolytic deamination of guanine, producing xanthine and ammonia.</text>
</comment>
<dbReference type="SUPFAM" id="SSF51556">
    <property type="entry name" value="Metallo-dependent hydrolases"/>
    <property type="match status" value="1"/>
</dbReference>
<dbReference type="PANTHER" id="PTHR11271:SF6">
    <property type="entry name" value="GUANINE DEAMINASE"/>
    <property type="match status" value="1"/>
</dbReference>
<reference evidence="14" key="1">
    <citation type="submission" date="2025-08" db="UniProtKB">
        <authorList>
            <consortium name="Ensembl"/>
        </authorList>
    </citation>
    <scope>IDENTIFICATION</scope>
</reference>
<dbReference type="PANTHER" id="PTHR11271">
    <property type="entry name" value="GUANINE DEAMINASE"/>
    <property type="match status" value="1"/>
</dbReference>
<dbReference type="Pfam" id="PF01979">
    <property type="entry name" value="Amidohydro_1"/>
    <property type="match status" value="1"/>
</dbReference>
<dbReference type="GO" id="GO:0006147">
    <property type="term" value="P:guanine catabolic process"/>
    <property type="evidence" value="ECO:0007669"/>
    <property type="project" value="UniProtKB-UniRule"/>
</dbReference>
<accession>A0A668UT80</accession>
<gene>
    <name evidence="14" type="primary">GDA</name>
</gene>
<dbReference type="GO" id="GO:0008892">
    <property type="term" value="F:guanine deaminase activity"/>
    <property type="evidence" value="ECO:0007669"/>
    <property type="project" value="UniProtKB-UniRule"/>
</dbReference>
<comment type="pathway">
    <text evidence="1 12">Purine metabolism; guanine degradation; xanthine from guanine: step 1/1.</text>
</comment>
<reference evidence="14" key="2">
    <citation type="submission" date="2025-09" db="UniProtKB">
        <authorList>
            <consortium name="Ensembl"/>
        </authorList>
    </citation>
    <scope>IDENTIFICATION</scope>
</reference>
<dbReference type="InterPro" id="IPR051607">
    <property type="entry name" value="Metallo-dep_hydrolases"/>
</dbReference>
<dbReference type="InterPro" id="IPR014311">
    <property type="entry name" value="Guanine_deaminase"/>
</dbReference>
<comment type="subunit">
    <text evidence="3">Homodimer.</text>
</comment>
<evidence type="ECO:0000256" key="10">
    <source>
        <dbReference type="ARBA" id="ARBA00056079"/>
    </source>
</evidence>
<keyword evidence="15" id="KW-1185">Reference proteome</keyword>
<dbReference type="GO" id="GO:0008270">
    <property type="term" value="F:zinc ion binding"/>
    <property type="evidence" value="ECO:0007669"/>
    <property type="project" value="UniProtKB-UniRule"/>
</dbReference>
<dbReference type="Gene3D" id="3.20.20.140">
    <property type="entry name" value="Metal-dependent hydrolases"/>
    <property type="match status" value="1"/>
</dbReference>
<dbReference type="NCBIfam" id="TIGR02967">
    <property type="entry name" value="guan_deamin"/>
    <property type="match status" value="1"/>
</dbReference>
<dbReference type="UniPathway" id="UPA00603">
    <property type="reaction ID" value="UER00660"/>
</dbReference>
<evidence type="ECO:0000259" key="13">
    <source>
        <dbReference type="Pfam" id="PF01979"/>
    </source>
</evidence>
<dbReference type="InterPro" id="IPR032466">
    <property type="entry name" value="Metal_Hydrolase"/>
</dbReference>
<comment type="cofactor">
    <cofactor evidence="12">
        <name>Zn(2+)</name>
        <dbReference type="ChEBI" id="CHEBI:29105"/>
    </cofactor>
    <text evidence="12">Binds 1 zinc ion per subunit.</text>
</comment>
<sequence>MDNFDNLHYAPHTKPGKQRQNSKFLLKLIRSHVTSVITSRRDDPDMHTLSSHWLLRISAVRWCLALAEDKYPTRSRCISLLHRDLPGEEMANSDRADTAIAFVYRGTFVHSTQQKALQILKDALLGVDTQGKIAFIEEGKELEKLSQTFGFKTSDITQLAQHEFFMPGLVDTHIHASQYSYAGTALDMPLLQWLNAYTFPVESRFKDLEFARKVYTQIVRRTLRNGTTTACYFATIHTEASLLLGQIANNFGQRALVGKVCMDRNDCVKHYKETLQDSQDETCRFIKELLNKKYPLVKPVVTPRFAPSCTGALLEQLGEIAKNNNLHIQSHISETLEEVKLVKELFPESESYADVYYKHNLLTDKTVMAHGCHLSDEELALFRETGASLSHCPNSNFSLCSGVLNVRNVLKHKVKLGLGTDVAGGYSASMLDAVRRALDASKVLTIQDPKYKTLSFEEVFRIATLGGSQALSLDDQTGNFEVGKDFDALRINVAAEGGPIDLIQDEEPKILLEKFLNLGDDRNIAEVFVAGRKVVPITE</sequence>
<evidence type="ECO:0000256" key="11">
    <source>
        <dbReference type="ARBA" id="ARBA00083147"/>
    </source>
</evidence>
<evidence type="ECO:0000313" key="14">
    <source>
        <dbReference type="Ensembl" id="ENSOABP00000043185.2"/>
    </source>
</evidence>
<evidence type="ECO:0000256" key="5">
    <source>
        <dbReference type="ARBA" id="ARBA00014514"/>
    </source>
</evidence>
<name>A0A668UT80_OREAU</name>
<organism evidence="14 15">
    <name type="scientific">Oreochromis aureus</name>
    <name type="common">Israeli tilapia</name>
    <name type="synonym">Chromis aureus</name>
    <dbReference type="NCBI Taxonomy" id="47969"/>
    <lineage>
        <taxon>Eukaryota</taxon>
        <taxon>Metazoa</taxon>
        <taxon>Chordata</taxon>
        <taxon>Craniata</taxon>
        <taxon>Vertebrata</taxon>
        <taxon>Euteleostomi</taxon>
        <taxon>Actinopterygii</taxon>
        <taxon>Neopterygii</taxon>
        <taxon>Teleostei</taxon>
        <taxon>Neoteleostei</taxon>
        <taxon>Acanthomorphata</taxon>
        <taxon>Ovalentaria</taxon>
        <taxon>Cichlomorphae</taxon>
        <taxon>Cichliformes</taxon>
        <taxon>Cichlidae</taxon>
        <taxon>African cichlids</taxon>
        <taxon>Pseudocrenilabrinae</taxon>
        <taxon>Oreochromini</taxon>
        <taxon>Oreochromis</taxon>
    </lineage>
</organism>
<keyword evidence="8 12" id="KW-0378">Hydrolase</keyword>
<dbReference type="FunFam" id="3.20.20.140:FF:000021">
    <property type="entry name" value="Guanine deaminase"/>
    <property type="match status" value="1"/>
</dbReference>
<feature type="domain" description="Amidohydrolase-related" evidence="13">
    <location>
        <begin position="165"/>
        <end position="534"/>
    </location>
</feature>
<evidence type="ECO:0000256" key="4">
    <source>
        <dbReference type="ARBA" id="ARBA00012781"/>
    </source>
</evidence>
<keyword evidence="9 12" id="KW-0862">Zinc</keyword>
<comment type="catalytic activity">
    <reaction evidence="12">
        <text>guanine + H2O + H(+) = xanthine + NH4(+)</text>
        <dbReference type="Rhea" id="RHEA:14665"/>
        <dbReference type="ChEBI" id="CHEBI:15377"/>
        <dbReference type="ChEBI" id="CHEBI:15378"/>
        <dbReference type="ChEBI" id="CHEBI:16235"/>
        <dbReference type="ChEBI" id="CHEBI:17712"/>
        <dbReference type="ChEBI" id="CHEBI:28938"/>
        <dbReference type="EC" id="3.5.4.3"/>
    </reaction>
</comment>
<dbReference type="InterPro" id="IPR011059">
    <property type="entry name" value="Metal-dep_hydrolase_composite"/>
</dbReference>
<dbReference type="Gene3D" id="2.30.40.10">
    <property type="entry name" value="Urease, subunit C, domain 1"/>
    <property type="match status" value="1"/>
</dbReference>
<protein>
    <recommendedName>
        <fullName evidence="5 12">Guanine deaminase</fullName>
        <shortName evidence="12">Guanase</shortName>
        <ecNumber evidence="4 12">3.5.4.3</ecNumber>
    </recommendedName>
    <alternativeName>
        <fullName evidence="11 12">Guanine aminohydrolase</fullName>
    </alternativeName>
</protein>
<evidence type="ECO:0000256" key="7">
    <source>
        <dbReference type="ARBA" id="ARBA00022723"/>
    </source>
</evidence>
<dbReference type="SUPFAM" id="SSF51338">
    <property type="entry name" value="Composite domain of metallo-dependent hydrolases"/>
    <property type="match status" value="1"/>
</dbReference>
<comment type="similarity">
    <text evidence="2 12">Belongs to the metallo-dependent hydrolases superfamily. ATZ/TRZ family.</text>
</comment>
<dbReference type="GO" id="GO:0005829">
    <property type="term" value="C:cytosol"/>
    <property type="evidence" value="ECO:0007669"/>
    <property type="project" value="TreeGrafter"/>
</dbReference>
<evidence type="ECO:0000256" key="6">
    <source>
        <dbReference type="ARBA" id="ARBA00022553"/>
    </source>
</evidence>
<evidence type="ECO:0000256" key="2">
    <source>
        <dbReference type="ARBA" id="ARBA00006745"/>
    </source>
</evidence>
<evidence type="ECO:0000256" key="8">
    <source>
        <dbReference type="ARBA" id="ARBA00022801"/>
    </source>
</evidence>